<evidence type="ECO:0000313" key="2">
    <source>
        <dbReference type="EMBL" id="TCS37049.1"/>
    </source>
</evidence>
<evidence type="ECO:0000256" key="1">
    <source>
        <dbReference type="SAM" id="MobiDB-lite"/>
    </source>
</evidence>
<dbReference type="OrthoDB" id="8776642at2"/>
<dbReference type="RefSeq" id="WP_132258756.1">
    <property type="nucleotide sequence ID" value="NZ_SLZQ01000005.1"/>
</dbReference>
<dbReference type="EMBL" id="SLZQ01000005">
    <property type="protein sequence ID" value="TCS37049.1"/>
    <property type="molecule type" value="Genomic_DNA"/>
</dbReference>
<name>A0A4R3HZU7_PAULE</name>
<organism evidence="2 3">
    <name type="scientific">Paucimonas lemoignei</name>
    <name type="common">Pseudomonas lemoignei</name>
    <dbReference type="NCBI Taxonomy" id="29443"/>
    <lineage>
        <taxon>Bacteria</taxon>
        <taxon>Pseudomonadati</taxon>
        <taxon>Pseudomonadota</taxon>
        <taxon>Betaproteobacteria</taxon>
        <taxon>Burkholderiales</taxon>
        <taxon>Burkholderiaceae</taxon>
        <taxon>Paucimonas</taxon>
    </lineage>
</organism>
<protein>
    <submittedName>
        <fullName evidence="2">Uncharacterized protein</fullName>
    </submittedName>
</protein>
<dbReference type="AlphaFoldDB" id="A0A4R3HZU7"/>
<proteinExistence type="predicted"/>
<feature type="compositionally biased region" description="Basic residues" evidence="1">
    <location>
        <begin position="59"/>
        <end position="68"/>
    </location>
</feature>
<evidence type="ECO:0000313" key="3">
    <source>
        <dbReference type="Proteomes" id="UP000295382"/>
    </source>
</evidence>
<feature type="region of interest" description="Disordered" evidence="1">
    <location>
        <begin position="56"/>
        <end position="109"/>
    </location>
</feature>
<accession>A0A4R3HZU7</accession>
<comment type="caution">
    <text evidence="2">The sequence shown here is derived from an EMBL/GenBank/DDBJ whole genome shotgun (WGS) entry which is preliminary data.</text>
</comment>
<sequence length="174" mass="18652">MSNISTAKSSLSAELAHVQSGLAYYQARVEALTAAIDQLDAIGDEDDADLDLEEVTQQKKSRRGRKPGKAAASRASAATSAGAAKKTGKRAGRKGRGETRMPSTGGDFFPNLITEQRQSMTDLLNAAASQLPFKPTAEENRQLRSRLVAAVNQMLKAGKVQDEGKGRARVYFRA</sequence>
<feature type="compositionally biased region" description="Low complexity" evidence="1">
    <location>
        <begin position="69"/>
        <end position="85"/>
    </location>
</feature>
<reference evidence="2 3" key="1">
    <citation type="submission" date="2019-03" db="EMBL/GenBank/DDBJ databases">
        <title>Genomic Encyclopedia of Type Strains, Phase IV (KMG-IV): sequencing the most valuable type-strain genomes for metagenomic binning, comparative biology and taxonomic classification.</title>
        <authorList>
            <person name="Goeker M."/>
        </authorList>
    </citation>
    <scope>NUCLEOTIDE SEQUENCE [LARGE SCALE GENOMIC DNA]</scope>
    <source>
        <strain evidence="2 3">DSM 7445</strain>
    </source>
</reference>
<gene>
    <name evidence="2" type="ORF">EDC30_105272</name>
</gene>
<dbReference type="Proteomes" id="UP000295382">
    <property type="component" value="Unassembled WGS sequence"/>
</dbReference>
<keyword evidence="3" id="KW-1185">Reference proteome</keyword>